<feature type="domain" description="Prepilin type IV endopeptidase peptidase" evidence="3">
    <location>
        <begin position="10"/>
        <end position="109"/>
    </location>
</feature>
<evidence type="ECO:0000313" key="5">
    <source>
        <dbReference type="Proteomes" id="UP001057877"/>
    </source>
</evidence>
<dbReference type="Pfam" id="PF01478">
    <property type="entry name" value="Peptidase_A24"/>
    <property type="match status" value="1"/>
</dbReference>
<evidence type="ECO:0000313" key="4">
    <source>
        <dbReference type="EMBL" id="UVI33568.1"/>
    </source>
</evidence>
<dbReference type="RefSeq" id="WP_258389622.1">
    <property type="nucleotide sequence ID" value="NZ_CP091430.1"/>
</dbReference>
<organism evidence="4 5">
    <name type="scientific">Paenibacillus spongiae</name>
    <dbReference type="NCBI Taxonomy" id="2909671"/>
    <lineage>
        <taxon>Bacteria</taxon>
        <taxon>Bacillati</taxon>
        <taxon>Bacillota</taxon>
        <taxon>Bacilli</taxon>
        <taxon>Bacillales</taxon>
        <taxon>Paenibacillaceae</taxon>
        <taxon>Paenibacillus</taxon>
    </lineage>
</organism>
<gene>
    <name evidence="4" type="ORF">L1F29_06270</name>
</gene>
<evidence type="ECO:0000256" key="1">
    <source>
        <dbReference type="ARBA" id="ARBA00005801"/>
    </source>
</evidence>
<protein>
    <submittedName>
        <fullName evidence="4">A24 family peptidase</fullName>
    </submittedName>
</protein>
<dbReference type="InterPro" id="IPR050882">
    <property type="entry name" value="Prepilin_peptidase/N-MTase"/>
</dbReference>
<accession>A0ABY5SMX8</accession>
<evidence type="ECO:0000256" key="2">
    <source>
        <dbReference type="SAM" id="Phobius"/>
    </source>
</evidence>
<evidence type="ECO:0000259" key="3">
    <source>
        <dbReference type="Pfam" id="PF01478"/>
    </source>
</evidence>
<dbReference type="EMBL" id="CP091430">
    <property type="protein sequence ID" value="UVI33568.1"/>
    <property type="molecule type" value="Genomic_DNA"/>
</dbReference>
<dbReference type="PANTHER" id="PTHR30487:SF0">
    <property type="entry name" value="PREPILIN LEADER PEPTIDASE_N-METHYLTRANSFERASE-RELATED"/>
    <property type="match status" value="1"/>
</dbReference>
<dbReference type="Gene3D" id="1.20.120.1220">
    <property type="match status" value="1"/>
</dbReference>
<dbReference type="InterPro" id="IPR000045">
    <property type="entry name" value="Prepilin_IV_endopep_pep"/>
</dbReference>
<proteinExistence type="inferred from homology"/>
<feature type="transmembrane region" description="Helical" evidence="2">
    <location>
        <begin position="101"/>
        <end position="119"/>
    </location>
</feature>
<keyword evidence="2" id="KW-0812">Transmembrane</keyword>
<sequence>MFQVTDAGAAILLLIALVSDVRTMRIPNALTVPAFAAGLIYHLAVEGMEGSVYAIVGAFTGFAPFFVLHLLKGIGAGDVKLFAALGAWIGSYSVLQTMMYAILYAGAVGLALLLMRRSFSQRVMAWAVMLLVPRQSGRMALPGLEAGKALRFPFMIAAVPGAVTAWLMIGS</sequence>
<dbReference type="PANTHER" id="PTHR30487">
    <property type="entry name" value="TYPE 4 PREPILIN-LIKE PROTEINS LEADER PEPTIDE-PROCESSING ENZYME"/>
    <property type="match status" value="1"/>
</dbReference>
<name>A0ABY5SMX8_9BACL</name>
<keyword evidence="2" id="KW-1133">Transmembrane helix</keyword>
<dbReference type="Proteomes" id="UP001057877">
    <property type="component" value="Chromosome"/>
</dbReference>
<feature type="transmembrane region" description="Helical" evidence="2">
    <location>
        <begin position="52"/>
        <end position="71"/>
    </location>
</feature>
<reference evidence="4" key="1">
    <citation type="submission" date="2022-01" db="EMBL/GenBank/DDBJ databases">
        <title>Paenibacillus spongiae sp. nov., isolated from marine sponge.</title>
        <authorList>
            <person name="Li Z."/>
            <person name="Zhang M."/>
        </authorList>
    </citation>
    <scope>NUCLEOTIDE SEQUENCE</scope>
    <source>
        <strain evidence="4">PHS-Z3</strain>
    </source>
</reference>
<feature type="transmembrane region" description="Helical" evidence="2">
    <location>
        <begin position="149"/>
        <end position="169"/>
    </location>
</feature>
<keyword evidence="2" id="KW-0472">Membrane</keyword>
<keyword evidence="5" id="KW-1185">Reference proteome</keyword>
<comment type="similarity">
    <text evidence="1">Belongs to the peptidase A24 family.</text>
</comment>